<sequence>MLGHLIKGPQRVEPKLVLRFRRIIIILSLILLIIALLTLCIRVFNERPTVSTTIKRDDKVLAPIIYMQFKYNFSISCFLYYSINGTIVTSCDDCISQPTLVSDIDFPYIGRFSPKHDIGLTKYSDPGPYFVYLNMYVNTTGLSFNDTAQDSIFRMVAFDAEKDFLYSNSTSPFEESLFYSNKYSLARNSIYKFLYNRKIRKMIDKQHEYLSMIGFPSKYNEPLNYIESIIEPLPMILNSSDQPYSVVRVNPRDFTKVEEEEQSTIIGAIGTVVAFYSSVVFIYIFLFGVDSIRPWGIVHNCCGIKEKTQKKLLKDVHLINTDDLESLIQRVNEIEHFHKYLRNNVVDTSLFVSIQQEQQEKGESK</sequence>
<name>A0A397UGP7_9GLOM</name>
<feature type="transmembrane region" description="Helical" evidence="1">
    <location>
        <begin position="20"/>
        <end position="44"/>
    </location>
</feature>
<dbReference type="OrthoDB" id="2339353at2759"/>
<evidence type="ECO:0000313" key="2">
    <source>
        <dbReference type="EMBL" id="RIB09462.1"/>
    </source>
</evidence>
<comment type="caution">
    <text evidence="2">The sequence shown here is derived from an EMBL/GenBank/DDBJ whole genome shotgun (WGS) entry which is preliminary data.</text>
</comment>
<organism evidence="2 3">
    <name type="scientific">Gigaspora rosea</name>
    <dbReference type="NCBI Taxonomy" id="44941"/>
    <lineage>
        <taxon>Eukaryota</taxon>
        <taxon>Fungi</taxon>
        <taxon>Fungi incertae sedis</taxon>
        <taxon>Mucoromycota</taxon>
        <taxon>Glomeromycotina</taxon>
        <taxon>Glomeromycetes</taxon>
        <taxon>Diversisporales</taxon>
        <taxon>Gigasporaceae</taxon>
        <taxon>Gigaspora</taxon>
    </lineage>
</organism>
<gene>
    <name evidence="2" type="ORF">C2G38_2108557</name>
</gene>
<protein>
    <submittedName>
        <fullName evidence="2">Uncharacterized protein</fullName>
    </submittedName>
</protein>
<dbReference type="AlphaFoldDB" id="A0A397UGP7"/>
<accession>A0A397UGP7</accession>
<dbReference type="EMBL" id="QKWP01001372">
    <property type="protein sequence ID" value="RIB09462.1"/>
    <property type="molecule type" value="Genomic_DNA"/>
</dbReference>
<feature type="transmembrane region" description="Helical" evidence="1">
    <location>
        <begin position="265"/>
        <end position="286"/>
    </location>
</feature>
<keyword evidence="3" id="KW-1185">Reference proteome</keyword>
<keyword evidence="1" id="KW-0472">Membrane</keyword>
<dbReference type="Proteomes" id="UP000266673">
    <property type="component" value="Unassembled WGS sequence"/>
</dbReference>
<evidence type="ECO:0000313" key="3">
    <source>
        <dbReference type="Proteomes" id="UP000266673"/>
    </source>
</evidence>
<keyword evidence="1" id="KW-1133">Transmembrane helix</keyword>
<evidence type="ECO:0000256" key="1">
    <source>
        <dbReference type="SAM" id="Phobius"/>
    </source>
</evidence>
<proteinExistence type="predicted"/>
<keyword evidence="1" id="KW-0812">Transmembrane</keyword>
<reference evidence="2 3" key="1">
    <citation type="submission" date="2018-06" db="EMBL/GenBank/DDBJ databases">
        <title>Comparative genomics reveals the genomic features of Rhizophagus irregularis, R. cerebriforme, R. diaphanum and Gigaspora rosea, and their symbiotic lifestyle signature.</title>
        <authorList>
            <person name="Morin E."/>
            <person name="San Clemente H."/>
            <person name="Chen E.C.H."/>
            <person name="De La Providencia I."/>
            <person name="Hainaut M."/>
            <person name="Kuo A."/>
            <person name="Kohler A."/>
            <person name="Murat C."/>
            <person name="Tang N."/>
            <person name="Roy S."/>
            <person name="Loubradou J."/>
            <person name="Henrissat B."/>
            <person name="Grigoriev I.V."/>
            <person name="Corradi N."/>
            <person name="Roux C."/>
            <person name="Martin F.M."/>
        </authorList>
    </citation>
    <scope>NUCLEOTIDE SEQUENCE [LARGE SCALE GENOMIC DNA]</scope>
    <source>
        <strain evidence="2 3">DAOM 194757</strain>
    </source>
</reference>